<feature type="region of interest" description="Disordered" evidence="1">
    <location>
        <begin position="406"/>
        <end position="431"/>
    </location>
</feature>
<evidence type="ECO:0000313" key="2">
    <source>
        <dbReference type="EMBL" id="PBK74914.1"/>
    </source>
</evidence>
<sequence length="962" mass="103298">MMSGTVTGPENQENTSATGSPSDPASSLRAAALLTLKSKRRKAAGEQSSTAVLPARPPPITDSFQLDYGQEDGSSSTARAPAPGPSKHHPADMEDGQIREEGEISDSEEQLATAAPVRTMQSPLTPQPQPSQLEPAHEIKSSLASPSRTAITKQESPPILLERITDVSPSPLEVRDSSNMVVDVDESYSSNPYLALGPDHVRPGLHMNQTQYDTAKDIILDLLGWGIPPTYLVDCGLSREIVYYVFNELNLRLPDNLDTNGLIPYLPPPFYHSDTAQEPSSSMPPPPVPSGLQYHNLPPRPLKLSDVQSPGPNSALPSSLISTNSPPASELSPVTNLHDMERQRRQELLARKAVQASRKAKPPPPPSPSNSSIASSRYVSPEQPPQDVEMATETVDDFLKTLEPTAEGEAMDVDEIPGLGTSHPVSKNPSISHQQSFMVGRVVLPLSSLTPMNAEQSSSSNGSTPTPTPLQKSASMTSLDGQPIRRRPVAADFVDMDGSSRNGNGLANGRSHPPHNLRRKMGTGFANVSKMRRLVIDLSDSEGEGDEDYVMGEAGEYTSSTPTYLPTSLFGAKASRGPRTQSPAILMEKELEIARMRQLIADKEQNRVKKLMRTNSIQEPANGVSEKPAPVKQEEVDSNLGIPANGSAGERIPTTNLPRTQVAAATAVIASAPATPPHGDSILNGHASGQPSDVEGVVQEHAVSKTNGVDILHSDDRLDTLTEAVDVDVATSSSTQVTLSTNIQRQEENPDLLEQHRNEADQFTTYASLFSSYPLLRSWSMVNDSAVRTSEQAPSLKTWPTARALSSNTSTSLSSITSFSSFSTMPHSRSSSASSVHSDMHISRLLPAPDLRPLKTVTATKLLDPSKRICQYEIPGGGICRDVGCDDVHPSRLSNQQSSPGQSVDPSDEDTAAYLCAVVALPLGVDASKIVGILEKLRLEHPAMVFDERVSRTLEILSTQPP</sequence>
<dbReference type="Proteomes" id="UP000218334">
    <property type="component" value="Unassembled WGS sequence"/>
</dbReference>
<keyword evidence="3" id="KW-1185">Reference proteome</keyword>
<dbReference type="EMBL" id="KZ293418">
    <property type="protein sequence ID" value="PBK74914.1"/>
    <property type="molecule type" value="Genomic_DNA"/>
</dbReference>
<evidence type="ECO:0000313" key="3">
    <source>
        <dbReference type="Proteomes" id="UP000218334"/>
    </source>
</evidence>
<feature type="region of interest" description="Disordered" evidence="1">
    <location>
        <begin position="270"/>
        <end position="333"/>
    </location>
</feature>
<dbReference type="AlphaFoldDB" id="A0A2H3C0W9"/>
<proteinExistence type="predicted"/>
<feature type="region of interest" description="Disordered" evidence="1">
    <location>
        <begin position="613"/>
        <end position="633"/>
    </location>
</feature>
<organism evidence="2 3">
    <name type="scientific">Armillaria solidipes</name>
    <dbReference type="NCBI Taxonomy" id="1076256"/>
    <lineage>
        <taxon>Eukaryota</taxon>
        <taxon>Fungi</taxon>
        <taxon>Dikarya</taxon>
        <taxon>Basidiomycota</taxon>
        <taxon>Agaricomycotina</taxon>
        <taxon>Agaricomycetes</taxon>
        <taxon>Agaricomycetidae</taxon>
        <taxon>Agaricales</taxon>
        <taxon>Marasmiineae</taxon>
        <taxon>Physalacriaceae</taxon>
        <taxon>Armillaria</taxon>
    </lineage>
</organism>
<name>A0A2H3C0W9_9AGAR</name>
<feature type="region of interest" description="Disordered" evidence="1">
    <location>
        <begin position="352"/>
        <end position="389"/>
    </location>
</feature>
<feature type="compositionally biased region" description="Polar residues" evidence="1">
    <location>
        <begin position="470"/>
        <end position="480"/>
    </location>
</feature>
<feature type="compositionally biased region" description="Low complexity" evidence="1">
    <location>
        <begin position="25"/>
        <end position="36"/>
    </location>
</feature>
<feature type="compositionally biased region" description="Polar residues" evidence="1">
    <location>
        <begin position="142"/>
        <end position="155"/>
    </location>
</feature>
<feature type="compositionally biased region" description="Polar residues" evidence="1">
    <location>
        <begin position="1"/>
        <end position="24"/>
    </location>
</feature>
<protein>
    <submittedName>
        <fullName evidence="2">Uncharacterized protein</fullName>
    </submittedName>
</protein>
<feature type="region of interest" description="Disordered" evidence="1">
    <location>
        <begin position="672"/>
        <end position="693"/>
    </location>
</feature>
<feature type="compositionally biased region" description="Polar residues" evidence="1">
    <location>
        <begin position="306"/>
        <end position="333"/>
    </location>
</feature>
<gene>
    <name evidence="2" type="ORF">ARMSODRAFT_950969</name>
</gene>
<feature type="compositionally biased region" description="Basic and acidic residues" evidence="1">
    <location>
        <begin position="89"/>
        <end position="102"/>
    </location>
</feature>
<feature type="region of interest" description="Disordered" evidence="1">
    <location>
        <begin position="1"/>
        <end position="157"/>
    </location>
</feature>
<evidence type="ECO:0000256" key="1">
    <source>
        <dbReference type="SAM" id="MobiDB-lite"/>
    </source>
</evidence>
<accession>A0A2H3C0W9</accession>
<feature type="region of interest" description="Disordered" evidence="1">
    <location>
        <begin position="451"/>
        <end position="520"/>
    </location>
</feature>
<reference evidence="3" key="1">
    <citation type="journal article" date="2017" name="Nat. Ecol. Evol.">
        <title>Genome expansion and lineage-specific genetic innovations in the forest pathogenic fungi Armillaria.</title>
        <authorList>
            <person name="Sipos G."/>
            <person name="Prasanna A.N."/>
            <person name="Walter M.C."/>
            <person name="O'Connor E."/>
            <person name="Balint B."/>
            <person name="Krizsan K."/>
            <person name="Kiss B."/>
            <person name="Hess J."/>
            <person name="Varga T."/>
            <person name="Slot J."/>
            <person name="Riley R."/>
            <person name="Boka B."/>
            <person name="Rigling D."/>
            <person name="Barry K."/>
            <person name="Lee J."/>
            <person name="Mihaltcheva S."/>
            <person name="LaButti K."/>
            <person name="Lipzen A."/>
            <person name="Waldron R."/>
            <person name="Moloney N.M."/>
            <person name="Sperisen C."/>
            <person name="Kredics L."/>
            <person name="Vagvoelgyi C."/>
            <person name="Patrignani A."/>
            <person name="Fitzpatrick D."/>
            <person name="Nagy I."/>
            <person name="Doyle S."/>
            <person name="Anderson J.B."/>
            <person name="Grigoriev I.V."/>
            <person name="Gueldener U."/>
            <person name="Muensterkoetter M."/>
            <person name="Nagy L.G."/>
        </authorList>
    </citation>
    <scope>NUCLEOTIDE SEQUENCE [LARGE SCALE GENOMIC DNA]</scope>
    <source>
        <strain evidence="3">28-4</strain>
    </source>
</reference>